<keyword evidence="9" id="KW-0862">Zinc</keyword>
<dbReference type="EMBL" id="SMOL01000055">
    <property type="protein sequence ID" value="KAB2634514.1"/>
    <property type="molecule type" value="Genomic_DNA"/>
</dbReference>
<evidence type="ECO:0000256" key="3">
    <source>
        <dbReference type="ARBA" id="ARBA00012483"/>
    </source>
</evidence>
<feature type="domain" description="RING-type" evidence="14">
    <location>
        <begin position="213"/>
        <end position="249"/>
    </location>
</feature>
<name>A0A5N5IGX2_9ROSA</name>
<evidence type="ECO:0000256" key="7">
    <source>
        <dbReference type="ARBA" id="ARBA00022771"/>
    </source>
</evidence>
<dbReference type="OrthoDB" id="8062037at2759"/>
<evidence type="ECO:0000313" key="15">
    <source>
        <dbReference type="EMBL" id="KAB2634514.1"/>
    </source>
</evidence>
<dbReference type="GO" id="GO:0061630">
    <property type="term" value="F:ubiquitin protein ligase activity"/>
    <property type="evidence" value="ECO:0007669"/>
    <property type="project" value="UniProtKB-EC"/>
</dbReference>
<dbReference type="InterPro" id="IPR013083">
    <property type="entry name" value="Znf_RING/FYVE/PHD"/>
</dbReference>
<keyword evidence="8" id="KW-0833">Ubl conjugation pathway</keyword>
<evidence type="ECO:0000256" key="8">
    <source>
        <dbReference type="ARBA" id="ARBA00022786"/>
    </source>
</evidence>
<keyword evidence="5 13" id="KW-0812">Transmembrane</keyword>
<dbReference type="Proteomes" id="UP000327157">
    <property type="component" value="Unassembled WGS sequence"/>
</dbReference>
<comment type="caution">
    <text evidence="15">The sequence shown here is derived from an EMBL/GenBank/DDBJ whole genome shotgun (WGS) entry which is preliminary data.</text>
</comment>
<evidence type="ECO:0000313" key="16">
    <source>
        <dbReference type="Proteomes" id="UP000327157"/>
    </source>
</evidence>
<organism evidence="15 16">
    <name type="scientific">Pyrus ussuriensis x Pyrus communis</name>
    <dbReference type="NCBI Taxonomy" id="2448454"/>
    <lineage>
        <taxon>Eukaryota</taxon>
        <taxon>Viridiplantae</taxon>
        <taxon>Streptophyta</taxon>
        <taxon>Embryophyta</taxon>
        <taxon>Tracheophyta</taxon>
        <taxon>Spermatophyta</taxon>
        <taxon>Magnoliopsida</taxon>
        <taxon>eudicotyledons</taxon>
        <taxon>Gunneridae</taxon>
        <taxon>Pentapetalae</taxon>
        <taxon>rosids</taxon>
        <taxon>fabids</taxon>
        <taxon>Rosales</taxon>
        <taxon>Rosaceae</taxon>
        <taxon>Amygdaloideae</taxon>
        <taxon>Maleae</taxon>
        <taxon>Pyrus</taxon>
    </lineage>
</organism>
<evidence type="ECO:0000259" key="14">
    <source>
        <dbReference type="SMART" id="SM00184"/>
    </source>
</evidence>
<dbReference type="PANTHER" id="PTHR45977">
    <property type="entry name" value="TARGET OF ERK KINASE MPK-1"/>
    <property type="match status" value="1"/>
</dbReference>
<keyword evidence="11 13" id="KW-0472">Membrane</keyword>
<feature type="transmembrane region" description="Helical" evidence="13">
    <location>
        <begin position="36"/>
        <end position="55"/>
    </location>
</feature>
<evidence type="ECO:0000256" key="10">
    <source>
        <dbReference type="ARBA" id="ARBA00022989"/>
    </source>
</evidence>
<evidence type="ECO:0000256" key="4">
    <source>
        <dbReference type="ARBA" id="ARBA00022679"/>
    </source>
</evidence>
<dbReference type="InterPro" id="IPR001841">
    <property type="entry name" value="Znf_RING"/>
</dbReference>
<evidence type="ECO:0000256" key="2">
    <source>
        <dbReference type="ARBA" id="ARBA00004141"/>
    </source>
</evidence>
<dbReference type="AlphaFoldDB" id="A0A5N5IGX2"/>
<keyword evidence="10 13" id="KW-1133">Transmembrane helix</keyword>
<dbReference type="EC" id="2.3.2.27" evidence="3"/>
<sequence length="297" mass="33132">MSFVFRGTRADIESGFPGHIPERPAMRIHAARPVNMNSLAFLVTVILLFMILNSHQMSPNFLLWLVVGVFLMATTLRMFATCQQLQAQARSHAAAASGMLSHTELRLHMPPSIAFATRGRLQGLRLQLALLDREFDDLDYDTLRALDSDNASTATSMSEEEINALPVHKHKVTGPENVDCSSLQQASSSSAPVEQDSKRMDGSMKDLENELTCSICLEQVNRGDLVRSLPCLHQVHLPWLLQQGICPVCKFRAGSTWQESRESESDGSDMVYPSDEPYTICIRYTINLPTYLCNVMT</sequence>
<keyword evidence="6" id="KW-0479">Metal-binding</keyword>
<evidence type="ECO:0000256" key="12">
    <source>
        <dbReference type="SAM" id="MobiDB-lite"/>
    </source>
</evidence>
<dbReference type="PANTHER" id="PTHR45977:SF21">
    <property type="entry name" value="ZINC FINGER, C3HC4 TYPE (RING FINGER) PROTEIN"/>
    <property type="match status" value="1"/>
</dbReference>
<keyword evidence="7" id="KW-0863">Zinc-finger</keyword>
<evidence type="ECO:0000256" key="1">
    <source>
        <dbReference type="ARBA" id="ARBA00000900"/>
    </source>
</evidence>
<comment type="catalytic activity">
    <reaction evidence="1">
        <text>S-ubiquitinyl-[E2 ubiquitin-conjugating enzyme]-L-cysteine + [acceptor protein]-L-lysine = [E2 ubiquitin-conjugating enzyme]-L-cysteine + N(6)-ubiquitinyl-[acceptor protein]-L-lysine.</text>
        <dbReference type="EC" id="2.3.2.27"/>
    </reaction>
</comment>
<proteinExistence type="predicted"/>
<dbReference type="SMART" id="SM00184">
    <property type="entry name" value="RING"/>
    <property type="match status" value="1"/>
</dbReference>
<dbReference type="Gene3D" id="3.30.40.10">
    <property type="entry name" value="Zinc/RING finger domain, C3HC4 (zinc finger)"/>
    <property type="match status" value="1"/>
</dbReference>
<feature type="region of interest" description="Disordered" evidence="12">
    <location>
        <begin position="173"/>
        <end position="202"/>
    </location>
</feature>
<evidence type="ECO:0000256" key="6">
    <source>
        <dbReference type="ARBA" id="ARBA00022723"/>
    </source>
</evidence>
<keyword evidence="16" id="KW-1185">Reference proteome</keyword>
<dbReference type="GO" id="GO:0016020">
    <property type="term" value="C:membrane"/>
    <property type="evidence" value="ECO:0007669"/>
    <property type="project" value="UniProtKB-SubCell"/>
</dbReference>
<feature type="transmembrane region" description="Helical" evidence="13">
    <location>
        <begin position="61"/>
        <end position="80"/>
    </location>
</feature>
<evidence type="ECO:0000256" key="13">
    <source>
        <dbReference type="SAM" id="Phobius"/>
    </source>
</evidence>
<dbReference type="GO" id="GO:0016567">
    <property type="term" value="P:protein ubiquitination"/>
    <property type="evidence" value="ECO:0007669"/>
    <property type="project" value="TreeGrafter"/>
</dbReference>
<feature type="compositionally biased region" description="Low complexity" evidence="12">
    <location>
        <begin position="181"/>
        <end position="191"/>
    </location>
</feature>
<dbReference type="GO" id="GO:0006511">
    <property type="term" value="P:ubiquitin-dependent protein catabolic process"/>
    <property type="evidence" value="ECO:0007669"/>
    <property type="project" value="TreeGrafter"/>
</dbReference>
<accession>A0A5N5IGX2</accession>
<evidence type="ECO:0000256" key="9">
    <source>
        <dbReference type="ARBA" id="ARBA00022833"/>
    </source>
</evidence>
<evidence type="ECO:0000256" key="5">
    <source>
        <dbReference type="ARBA" id="ARBA00022692"/>
    </source>
</evidence>
<gene>
    <name evidence="15" type="ORF">D8674_040412</name>
</gene>
<evidence type="ECO:0000256" key="11">
    <source>
        <dbReference type="ARBA" id="ARBA00023136"/>
    </source>
</evidence>
<keyword evidence="4" id="KW-0808">Transferase</keyword>
<dbReference type="SUPFAM" id="SSF57850">
    <property type="entry name" value="RING/U-box"/>
    <property type="match status" value="1"/>
</dbReference>
<reference evidence="15 16" key="1">
    <citation type="submission" date="2019-09" db="EMBL/GenBank/DDBJ databases">
        <authorList>
            <person name="Ou C."/>
        </authorList>
    </citation>
    <scope>NUCLEOTIDE SEQUENCE [LARGE SCALE GENOMIC DNA]</scope>
    <source>
        <strain evidence="15">S2</strain>
        <tissue evidence="15">Leaf</tissue>
    </source>
</reference>
<dbReference type="Pfam" id="PF13639">
    <property type="entry name" value="zf-RING_2"/>
    <property type="match status" value="1"/>
</dbReference>
<reference evidence="15 16" key="2">
    <citation type="submission" date="2019-11" db="EMBL/GenBank/DDBJ databases">
        <title>A de novo genome assembly of a pear dwarfing rootstock.</title>
        <authorList>
            <person name="Wang F."/>
            <person name="Wang J."/>
            <person name="Li S."/>
            <person name="Zhang Y."/>
            <person name="Fang M."/>
            <person name="Ma L."/>
            <person name="Zhao Y."/>
            <person name="Jiang S."/>
        </authorList>
    </citation>
    <scope>NUCLEOTIDE SEQUENCE [LARGE SCALE GENOMIC DNA]</scope>
    <source>
        <strain evidence="15">S2</strain>
        <tissue evidence="15">Leaf</tissue>
    </source>
</reference>
<dbReference type="GO" id="GO:0008270">
    <property type="term" value="F:zinc ion binding"/>
    <property type="evidence" value="ECO:0007669"/>
    <property type="project" value="UniProtKB-KW"/>
</dbReference>
<protein>
    <recommendedName>
        <fullName evidence="3">RING-type E3 ubiquitin transferase</fullName>
        <ecNumber evidence="3">2.3.2.27</ecNumber>
    </recommendedName>
</protein>
<comment type="subcellular location">
    <subcellularLocation>
        <location evidence="2">Membrane</location>
        <topology evidence="2">Multi-pass membrane protein</topology>
    </subcellularLocation>
</comment>